<reference evidence="1 2" key="1">
    <citation type="submission" date="2011-09" db="EMBL/GenBank/DDBJ databases">
        <title>The Genome Sequence of Bacillus smithii 7_3_47FAA.</title>
        <authorList>
            <consortium name="The Broad Institute Genome Sequencing Platform"/>
            <person name="Earl A."/>
            <person name="Ward D."/>
            <person name="Feldgarden M."/>
            <person name="Gevers D."/>
            <person name="Daigneault M."/>
            <person name="Strauss J."/>
            <person name="Allen-Vercoe E."/>
            <person name="Young S.K."/>
            <person name="Zeng Q."/>
            <person name="Gargeya S."/>
            <person name="Fitzgerald M."/>
            <person name="Haas B."/>
            <person name="Abouelleil A."/>
            <person name="Alvarado L."/>
            <person name="Arachchi H.M."/>
            <person name="Berlin A."/>
            <person name="Brown A."/>
            <person name="Chapman S.B."/>
            <person name="Chen Z."/>
            <person name="Dunbar C."/>
            <person name="Freedman E."/>
            <person name="Gearin G."/>
            <person name="Goldberg J."/>
            <person name="Griggs A."/>
            <person name="Gujja S."/>
            <person name="Heiman D."/>
            <person name="Howarth C."/>
            <person name="Larson L."/>
            <person name="Lui A."/>
            <person name="MacDonald P.J.P."/>
            <person name="Montmayeur A."/>
            <person name="Murphy C."/>
            <person name="Neiman D."/>
            <person name="Pearson M."/>
            <person name="Priest M."/>
            <person name="Roberts A."/>
            <person name="Saif S."/>
            <person name="Shea T."/>
            <person name="Shenoy N."/>
            <person name="Sisk P."/>
            <person name="Stolte C."/>
            <person name="Sykes S."/>
            <person name="Wortman J."/>
            <person name="Nusbaum C."/>
            <person name="Birren B."/>
        </authorList>
    </citation>
    <scope>NUCLEOTIDE SEQUENCE [LARGE SCALE GENOMIC DNA]</scope>
    <source>
        <strain evidence="1 2">7_3_47FAA</strain>
    </source>
</reference>
<dbReference type="Proteomes" id="UP000011747">
    <property type="component" value="Unassembled WGS sequence"/>
</dbReference>
<accession>G9QNP4</accession>
<proteinExistence type="predicted"/>
<dbReference type="GeneID" id="87582016"/>
<dbReference type="RefSeq" id="WP_003354951.1">
    <property type="nucleotide sequence ID" value="NZ_JH414761.1"/>
</dbReference>
<protein>
    <recommendedName>
        <fullName evidence="3">YodN</fullName>
    </recommendedName>
</protein>
<dbReference type="EMBL" id="ACWF01000141">
    <property type="protein sequence ID" value="EHL75153.1"/>
    <property type="molecule type" value="Genomic_DNA"/>
</dbReference>
<keyword evidence="2" id="KW-1185">Reference proteome</keyword>
<dbReference type="HOGENOM" id="CLU_1287286_0_0_9"/>
<evidence type="ECO:0000313" key="2">
    <source>
        <dbReference type="Proteomes" id="UP000011747"/>
    </source>
</evidence>
<evidence type="ECO:0000313" key="1">
    <source>
        <dbReference type="EMBL" id="EHL75153.1"/>
    </source>
</evidence>
<sequence length="215" mass="25453">MKKRKRPKFQIGDTVVITIYGTVGVVTNMKQLDGEIVYEINKSEGLFKENTLAFLTEYKGGENHLERLFIEYKYSFGDLVRVKGCENDLFKIIGCRTEIWRYKEDAWEDIIYELTRIPDGEWLEAQEEELKLVADHEEAERILKKTELLLISSQAKRKGLPAPESPEILIDRLLDELNDYQQLYHYFQDEFYRVKVKEIKEKLKHAQLLRSQKSE</sequence>
<name>G9QNP4_9BACI</name>
<gene>
    <name evidence="1" type="ORF">HMPREF1015_03040</name>
</gene>
<organism evidence="1 2">
    <name type="scientific">Bacillus smithii 7_3_47FAA</name>
    <dbReference type="NCBI Taxonomy" id="665952"/>
    <lineage>
        <taxon>Bacteria</taxon>
        <taxon>Bacillati</taxon>
        <taxon>Bacillota</taxon>
        <taxon>Bacilli</taxon>
        <taxon>Bacillales</taxon>
        <taxon>Bacillaceae</taxon>
        <taxon>Bacillus</taxon>
    </lineage>
</organism>
<dbReference type="PATRIC" id="fig|665952.3.peg.2756"/>
<dbReference type="AlphaFoldDB" id="G9QNP4"/>
<comment type="caution">
    <text evidence="1">The sequence shown here is derived from an EMBL/GenBank/DDBJ whole genome shotgun (WGS) entry which is preliminary data.</text>
</comment>
<evidence type="ECO:0008006" key="3">
    <source>
        <dbReference type="Google" id="ProtNLM"/>
    </source>
</evidence>